<evidence type="ECO:0000259" key="9">
    <source>
        <dbReference type="Pfam" id="PF20473"/>
    </source>
</evidence>
<evidence type="ECO:0000259" key="5">
    <source>
        <dbReference type="Pfam" id="PF20464"/>
    </source>
</evidence>
<dbReference type="PANTHER" id="PTHR33841:SF1">
    <property type="entry name" value="DNA METHYLTRANSFERASE A"/>
    <property type="match status" value="1"/>
</dbReference>
<evidence type="ECO:0000256" key="1">
    <source>
        <dbReference type="ARBA" id="ARBA00011900"/>
    </source>
</evidence>
<name>A0A4U3KZH5_9BACT</name>
<evidence type="ECO:0000256" key="3">
    <source>
        <dbReference type="ARBA" id="ARBA00022679"/>
    </source>
</evidence>
<evidence type="ECO:0000313" key="11">
    <source>
        <dbReference type="Proteomes" id="UP000305848"/>
    </source>
</evidence>
<dbReference type="Pfam" id="PF20473">
    <property type="entry name" value="MmeI_Mtase"/>
    <property type="match status" value="1"/>
</dbReference>
<dbReference type="InterPro" id="IPR046819">
    <property type="entry name" value="MmeI_hel"/>
</dbReference>
<evidence type="ECO:0000313" key="10">
    <source>
        <dbReference type="EMBL" id="TKK68068.1"/>
    </source>
</evidence>
<dbReference type="Pfam" id="PF20465">
    <property type="entry name" value="MmeI_hel"/>
    <property type="match status" value="1"/>
</dbReference>
<feature type="domain" description="MmeI-like helicase spacer" evidence="6">
    <location>
        <begin position="169"/>
        <end position="244"/>
    </location>
</feature>
<sequence>MNSGEIEKKLSELVTSLNKEEFIYDFLLAYGISKTSVTRLKKGDYNLSKVEGEVLYKNKLFFKVEQTDRLLIEAEESAKEERILKQHPRFVIITDFETIVAKDLKTRLNRDFKIAELPKYYDFFLPLTGAEIYKSSNDNKADRDAAYKLAQLYDNLVTDNSDLYKEGSHKLNIFLSRLLFCFFAEDTGIFEKESVFTEILVQHTAEDGSNVHLFLNDLFRKLNSKEGNFPAYLEQFPYVNGGLFNAEINAPKFSARSRKILVECGDLDWSEINPDIFGSMIQAVADPEERSDLGMHYTSVPNIKKLIEPLFLNELYDDFQKSYDSPNNLKKLINRIVGIKFFDPACGSGNFLIITYKEIRLLEIKIIQRLIELKKGGEQLALFFTSISLSQFYGIEIKDFPHEMALLSLWLAEHQMNKVFDEMLEGYGQSKPILPLKEAGKIVCGNAARIDWEEACPKSLDDEIYILGNPPYLGSRVQDEIQKSDMDFVFSHLKKYRDLDYIACWFYKAKDYIKGFNAKFAFVSTNSITQGQQVALLWPQLISDDIEIDFAHHSFKWTNNAKGNAGVSVIIIGLRNKSTAPKYLFSEKIKKEAKNINPYLLDASNIIINERSKSLSGLPEMQKGSQPTDGGNLLLNEGETKELLSQFPILEKVIKPFYGAEEFINGEKKFCLWIGNDDIRHISEIPAIRKRLLAIKELRSNSTKIATKKLAAFPHRFGEIRYKPTDSIFVPATSSEKRKYIPIGFLNKNSIISNSSMAIYNAQPWLFAVITSRMHMVWVNAVGGKLKTDYRYSAKLCYNTFPFPDISEKQKETINQYVFQVLDERAKYPEKTMAWLYNPETMPAGLKLAHKELDEAIERIYRLNPFQNDAERLEYLFKLYEEMTKKNTLFAKEKKKGKKKVQ</sequence>
<feature type="domain" description="MmeI-like N-terminal" evidence="5">
    <location>
        <begin position="1"/>
        <end position="158"/>
    </location>
</feature>
<comment type="catalytic activity">
    <reaction evidence="4">
        <text>a 2'-deoxyadenosine in DNA + S-adenosyl-L-methionine = an N(6)-methyl-2'-deoxyadenosine in DNA + S-adenosyl-L-homocysteine + H(+)</text>
        <dbReference type="Rhea" id="RHEA:15197"/>
        <dbReference type="Rhea" id="RHEA-COMP:12418"/>
        <dbReference type="Rhea" id="RHEA-COMP:12419"/>
        <dbReference type="ChEBI" id="CHEBI:15378"/>
        <dbReference type="ChEBI" id="CHEBI:57856"/>
        <dbReference type="ChEBI" id="CHEBI:59789"/>
        <dbReference type="ChEBI" id="CHEBI:90615"/>
        <dbReference type="ChEBI" id="CHEBI:90616"/>
        <dbReference type="EC" id="2.1.1.72"/>
    </reaction>
</comment>
<dbReference type="InterPro" id="IPR046820">
    <property type="entry name" value="MmeI_TRD"/>
</dbReference>
<dbReference type="Pfam" id="PF20466">
    <property type="entry name" value="MmeI_TRD"/>
    <property type="match status" value="1"/>
</dbReference>
<dbReference type="Pfam" id="PF20464">
    <property type="entry name" value="MmeI_N"/>
    <property type="match status" value="1"/>
</dbReference>
<evidence type="ECO:0000256" key="2">
    <source>
        <dbReference type="ARBA" id="ARBA00022603"/>
    </source>
</evidence>
<dbReference type="SUPFAM" id="SSF53335">
    <property type="entry name" value="S-adenosyl-L-methionine-dependent methyltransferases"/>
    <property type="match status" value="1"/>
</dbReference>
<feature type="domain" description="MmeI-like C-terminal" evidence="8">
    <location>
        <begin position="807"/>
        <end position="885"/>
    </location>
</feature>
<dbReference type="Pfam" id="PF20467">
    <property type="entry name" value="MmeI_C"/>
    <property type="match status" value="1"/>
</dbReference>
<feature type="domain" description="MmeI-like target recognition" evidence="7">
    <location>
        <begin position="603"/>
        <end position="806"/>
    </location>
</feature>
<proteinExistence type="predicted"/>
<dbReference type="GO" id="GO:0032259">
    <property type="term" value="P:methylation"/>
    <property type="evidence" value="ECO:0007669"/>
    <property type="project" value="UniProtKB-KW"/>
</dbReference>
<dbReference type="PANTHER" id="PTHR33841">
    <property type="entry name" value="DNA METHYLTRANSFERASE YEEA-RELATED"/>
    <property type="match status" value="1"/>
</dbReference>
<dbReference type="InterPro" id="IPR050953">
    <property type="entry name" value="N4_N6_ade-DNA_methylase"/>
</dbReference>
<dbReference type="GO" id="GO:0009007">
    <property type="term" value="F:site-specific DNA-methyltransferase (adenine-specific) activity"/>
    <property type="evidence" value="ECO:0007669"/>
    <property type="project" value="UniProtKB-EC"/>
</dbReference>
<accession>A0A4U3KZH5</accession>
<dbReference type="InterPro" id="IPR046817">
    <property type="entry name" value="MmeI_N"/>
</dbReference>
<reference evidence="10 11" key="1">
    <citation type="submission" date="2019-05" db="EMBL/GenBank/DDBJ databases">
        <title>Panacibacter sp. strain 17mud1-8 Genome sequencing and assembly.</title>
        <authorList>
            <person name="Chhetri G."/>
        </authorList>
    </citation>
    <scope>NUCLEOTIDE SEQUENCE [LARGE SCALE GENOMIC DNA]</scope>
    <source>
        <strain evidence="10 11">17mud1-8</strain>
    </source>
</reference>
<evidence type="ECO:0000256" key="4">
    <source>
        <dbReference type="ARBA" id="ARBA00047942"/>
    </source>
</evidence>
<protein>
    <recommendedName>
        <fullName evidence="1">site-specific DNA-methyltransferase (adenine-specific)</fullName>
        <ecNumber evidence="1">2.1.1.72</ecNumber>
    </recommendedName>
</protein>
<gene>
    <name evidence="10" type="ORF">FC093_12715</name>
</gene>
<comment type="caution">
    <text evidence="10">The sequence shown here is derived from an EMBL/GenBank/DDBJ whole genome shotgun (WGS) entry which is preliminary data.</text>
</comment>
<evidence type="ECO:0000259" key="7">
    <source>
        <dbReference type="Pfam" id="PF20466"/>
    </source>
</evidence>
<dbReference type="EC" id="2.1.1.72" evidence="1"/>
<feature type="domain" description="MmeI-like DNA-methyltransferase" evidence="9">
    <location>
        <begin position="320"/>
        <end position="585"/>
    </location>
</feature>
<organism evidence="10 11">
    <name type="scientific">Ilyomonas limi</name>
    <dbReference type="NCBI Taxonomy" id="2575867"/>
    <lineage>
        <taxon>Bacteria</taxon>
        <taxon>Pseudomonadati</taxon>
        <taxon>Bacteroidota</taxon>
        <taxon>Chitinophagia</taxon>
        <taxon>Chitinophagales</taxon>
        <taxon>Chitinophagaceae</taxon>
        <taxon>Ilyomonas</taxon>
    </lineage>
</organism>
<evidence type="ECO:0000259" key="6">
    <source>
        <dbReference type="Pfam" id="PF20465"/>
    </source>
</evidence>
<dbReference type="InterPro" id="IPR046816">
    <property type="entry name" value="MmeI_Mtase"/>
</dbReference>
<keyword evidence="11" id="KW-1185">Reference proteome</keyword>
<dbReference type="InterPro" id="IPR046818">
    <property type="entry name" value="MmeI_C"/>
</dbReference>
<dbReference type="Proteomes" id="UP000305848">
    <property type="component" value="Unassembled WGS sequence"/>
</dbReference>
<dbReference type="EMBL" id="SZQL01000009">
    <property type="protein sequence ID" value="TKK68068.1"/>
    <property type="molecule type" value="Genomic_DNA"/>
</dbReference>
<dbReference type="Gene3D" id="3.40.50.150">
    <property type="entry name" value="Vaccinia Virus protein VP39"/>
    <property type="match status" value="1"/>
</dbReference>
<keyword evidence="2 10" id="KW-0489">Methyltransferase</keyword>
<dbReference type="OrthoDB" id="32195at2"/>
<dbReference type="InterPro" id="IPR029063">
    <property type="entry name" value="SAM-dependent_MTases_sf"/>
</dbReference>
<dbReference type="AlphaFoldDB" id="A0A4U3KZH5"/>
<keyword evidence="3 10" id="KW-0808">Transferase</keyword>
<dbReference type="RefSeq" id="WP_137262172.1">
    <property type="nucleotide sequence ID" value="NZ_SZQL01000009.1"/>
</dbReference>
<evidence type="ECO:0000259" key="8">
    <source>
        <dbReference type="Pfam" id="PF20467"/>
    </source>
</evidence>